<dbReference type="STRING" id="1423730.FC75_GL000460"/>
<dbReference type="Proteomes" id="UP000050865">
    <property type="component" value="Unassembled WGS sequence"/>
</dbReference>
<dbReference type="InterPro" id="IPR013830">
    <property type="entry name" value="SGNH_hydro"/>
</dbReference>
<dbReference type="CDD" id="cd04506">
    <property type="entry name" value="SGNH_hydrolase_YpmR_like"/>
    <property type="match status" value="1"/>
</dbReference>
<keyword evidence="1" id="KW-0472">Membrane</keyword>
<feature type="transmembrane region" description="Helical" evidence="1">
    <location>
        <begin position="15"/>
        <end position="35"/>
    </location>
</feature>
<dbReference type="EMBL" id="AYZJ01000084">
    <property type="protein sequence ID" value="KRN18692.1"/>
    <property type="molecule type" value="Genomic_DNA"/>
</dbReference>
<organism evidence="3 4">
    <name type="scientific">Lacticaseibacillus camelliae DSM 22697 = JCM 13995</name>
    <dbReference type="NCBI Taxonomy" id="1423730"/>
    <lineage>
        <taxon>Bacteria</taxon>
        <taxon>Bacillati</taxon>
        <taxon>Bacillota</taxon>
        <taxon>Bacilli</taxon>
        <taxon>Lactobacillales</taxon>
        <taxon>Lactobacillaceae</taxon>
        <taxon>Lacticaseibacillus</taxon>
    </lineage>
</organism>
<dbReference type="PANTHER" id="PTHR30383">
    <property type="entry name" value="THIOESTERASE 1/PROTEASE 1/LYSOPHOSPHOLIPASE L1"/>
    <property type="match status" value="1"/>
</dbReference>
<sequence length="291" mass="31986">MKEAAMKKHRLQHGLLGLLTILATAVVTFLIWQVAGPKAQPIHLRGQVQQVKTLRLAAVGDSLTHGVGDETNNGGYVGLIKGDLESSGVYQVDTSNYGVTGDTSTQILKRVNAQKKLRTDVEHADILTVTVGGNDLMHVLQKNLLSISTKDVTSGATTYRRHLTSLLKALRQLNPKAPVYVFGVYNPFYVYFPNLTAMTTSVKTWNNTTQAALGDFDHMYYVDIDSVLTKGANTQANSKADKKKLESAMSGSSKNPLIFESDHFHPNNAGYALMTSQLWKKMQATESTWEK</sequence>
<dbReference type="PATRIC" id="fig|1423730.4.peg.479"/>
<comment type="caution">
    <text evidence="3">The sequence shown here is derived from an EMBL/GenBank/DDBJ whole genome shotgun (WGS) entry which is preliminary data.</text>
</comment>
<name>A0A0R2F2Z5_9LACO</name>
<dbReference type="GO" id="GO:0004622">
    <property type="term" value="F:phosphatidylcholine lysophospholipase activity"/>
    <property type="evidence" value="ECO:0007669"/>
    <property type="project" value="TreeGrafter"/>
</dbReference>
<evidence type="ECO:0000259" key="2">
    <source>
        <dbReference type="Pfam" id="PF13472"/>
    </source>
</evidence>
<evidence type="ECO:0000313" key="4">
    <source>
        <dbReference type="Proteomes" id="UP000050865"/>
    </source>
</evidence>
<dbReference type="AlphaFoldDB" id="A0A0R2F2Z5"/>
<protein>
    <recommendedName>
        <fullName evidence="2">SGNH hydrolase-type esterase domain-containing protein</fullName>
    </recommendedName>
</protein>
<proteinExistence type="predicted"/>
<dbReference type="SUPFAM" id="SSF52266">
    <property type="entry name" value="SGNH hydrolase"/>
    <property type="match status" value="1"/>
</dbReference>
<dbReference type="Pfam" id="PF13472">
    <property type="entry name" value="Lipase_GDSL_2"/>
    <property type="match status" value="1"/>
</dbReference>
<reference evidence="3 4" key="1">
    <citation type="journal article" date="2015" name="Genome Announc.">
        <title>Expanding the biotechnology potential of lactobacilli through comparative genomics of 213 strains and associated genera.</title>
        <authorList>
            <person name="Sun Z."/>
            <person name="Harris H.M."/>
            <person name="McCann A."/>
            <person name="Guo C."/>
            <person name="Argimon S."/>
            <person name="Zhang W."/>
            <person name="Yang X."/>
            <person name="Jeffery I.B."/>
            <person name="Cooney J.C."/>
            <person name="Kagawa T.F."/>
            <person name="Liu W."/>
            <person name="Song Y."/>
            <person name="Salvetti E."/>
            <person name="Wrobel A."/>
            <person name="Rasinkangas P."/>
            <person name="Parkhill J."/>
            <person name="Rea M.C."/>
            <person name="O'Sullivan O."/>
            <person name="Ritari J."/>
            <person name="Douillard F.P."/>
            <person name="Paul Ross R."/>
            <person name="Yang R."/>
            <person name="Briner A.E."/>
            <person name="Felis G.E."/>
            <person name="de Vos W.M."/>
            <person name="Barrangou R."/>
            <person name="Klaenhammer T.R."/>
            <person name="Caufield P.W."/>
            <person name="Cui Y."/>
            <person name="Zhang H."/>
            <person name="O'Toole P.W."/>
        </authorList>
    </citation>
    <scope>NUCLEOTIDE SEQUENCE [LARGE SCALE GENOMIC DNA]</scope>
    <source>
        <strain evidence="3 4">DSM 22697</strain>
    </source>
</reference>
<accession>A0A0R2F2Z5</accession>
<evidence type="ECO:0000313" key="3">
    <source>
        <dbReference type="EMBL" id="KRN18692.1"/>
    </source>
</evidence>
<keyword evidence="4" id="KW-1185">Reference proteome</keyword>
<dbReference type="PANTHER" id="PTHR30383:SF27">
    <property type="entry name" value="SPORE GERMINATION LIPASE LIPC"/>
    <property type="match status" value="1"/>
</dbReference>
<gene>
    <name evidence="3" type="ORF">FC75_GL000460</name>
</gene>
<keyword evidence="1" id="KW-0812">Transmembrane</keyword>
<dbReference type="InterPro" id="IPR051532">
    <property type="entry name" value="Ester_Hydrolysis_Enzymes"/>
</dbReference>
<evidence type="ECO:0000256" key="1">
    <source>
        <dbReference type="SAM" id="Phobius"/>
    </source>
</evidence>
<feature type="domain" description="SGNH hydrolase-type esterase" evidence="2">
    <location>
        <begin position="58"/>
        <end position="273"/>
    </location>
</feature>
<dbReference type="InterPro" id="IPR036514">
    <property type="entry name" value="SGNH_hydro_sf"/>
</dbReference>
<dbReference type="Gene3D" id="3.40.50.1110">
    <property type="entry name" value="SGNH hydrolase"/>
    <property type="match status" value="1"/>
</dbReference>
<keyword evidence="1" id="KW-1133">Transmembrane helix</keyword>